<proteinExistence type="inferred from homology"/>
<dbReference type="KEGG" id="lcic:INQ41_12265"/>
<dbReference type="InterPro" id="IPR036812">
    <property type="entry name" value="NAD(P)_OxRdtase_dom_sf"/>
</dbReference>
<keyword evidence="2" id="KW-0521">NADP</keyword>
<gene>
    <name evidence="5" type="ORF">INQ41_12265</name>
</gene>
<dbReference type="Pfam" id="PF00248">
    <property type="entry name" value="Aldo_ket_red"/>
    <property type="match status" value="1"/>
</dbReference>
<dbReference type="Gene3D" id="3.20.20.100">
    <property type="entry name" value="NADP-dependent oxidoreductase domain"/>
    <property type="match status" value="1"/>
</dbReference>
<dbReference type="GO" id="GO:0016491">
    <property type="term" value="F:oxidoreductase activity"/>
    <property type="evidence" value="ECO:0007669"/>
    <property type="project" value="UniProtKB-KW"/>
</dbReference>
<name>A0A7S6UFK5_9GAMM</name>
<evidence type="ECO:0000256" key="2">
    <source>
        <dbReference type="ARBA" id="ARBA00022857"/>
    </source>
</evidence>
<protein>
    <submittedName>
        <fullName evidence="5">Aldo/keto reductase</fullName>
    </submittedName>
</protein>
<evidence type="ECO:0000259" key="4">
    <source>
        <dbReference type="Pfam" id="PF00248"/>
    </source>
</evidence>
<reference evidence="5 6" key="1">
    <citation type="submission" date="2020-10" db="EMBL/GenBank/DDBJ databases">
        <title>complete genome sequencing of Lysobacter sp. H21R20.</title>
        <authorList>
            <person name="Bae J.-W."/>
            <person name="Lee S.-Y."/>
        </authorList>
    </citation>
    <scope>NUCLEOTIDE SEQUENCE [LARGE SCALE GENOMIC DNA]</scope>
    <source>
        <strain evidence="5 6">H21R20</strain>
    </source>
</reference>
<dbReference type="InterPro" id="IPR005399">
    <property type="entry name" value="K_chnl_volt-dep_bsu_KCNAB-rel"/>
</dbReference>
<organism evidence="5 6">
    <name type="scientific">Novilysobacter ciconiae</name>
    <dbReference type="NCBI Taxonomy" id="2781022"/>
    <lineage>
        <taxon>Bacteria</taxon>
        <taxon>Pseudomonadati</taxon>
        <taxon>Pseudomonadota</taxon>
        <taxon>Gammaproteobacteria</taxon>
        <taxon>Lysobacterales</taxon>
        <taxon>Lysobacteraceae</taxon>
        <taxon>Novilysobacter</taxon>
    </lineage>
</organism>
<dbReference type="PRINTS" id="PR01577">
    <property type="entry name" value="KCNABCHANNEL"/>
</dbReference>
<evidence type="ECO:0000256" key="1">
    <source>
        <dbReference type="ARBA" id="ARBA00006515"/>
    </source>
</evidence>
<dbReference type="InterPro" id="IPR023210">
    <property type="entry name" value="NADP_OxRdtase_dom"/>
</dbReference>
<dbReference type="RefSeq" id="WP_193984866.1">
    <property type="nucleotide sequence ID" value="NZ_CP063656.1"/>
</dbReference>
<evidence type="ECO:0000313" key="5">
    <source>
        <dbReference type="EMBL" id="QOW19376.1"/>
    </source>
</evidence>
<keyword evidence="3" id="KW-0560">Oxidoreductase</keyword>
<dbReference type="CDD" id="cd19143">
    <property type="entry name" value="AKR_AKR6C1_2"/>
    <property type="match status" value="1"/>
</dbReference>
<dbReference type="EMBL" id="CP063656">
    <property type="protein sequence ID" value="QOW19376.1"/>
    <property type="molecule type" value="Genomic_DNA"/>
</dbReference>
<comment type="similarity">
    <text evidence="1">Belongs to the shaker potassium channel beta subunit family.</text>
</comment>
<dbReference type="SUPFAM" id="SSF51430">
    <property type="entry name" value="NAD(P)-linked oxidoreductase"/>
    <property type="match status" value="1"/>
</dbReference>
<evidence type="ECO:0000256" key="3">
    <source>
        <dbReference type="ARBA" id="ARBA00023002"/>
    </source>
</evidence>
<accession>A0A7S6UFK5</accession>
<keyword evidence="6" id="KW-1185">Reference proteome</keyword>
<dbReference type="PANTHER" id="PTHR43150:SF2">
    <property type="entry name" value="HYPERKINETIC, ISOFORM M"/>
    <property type="match status" value="1"/>
</dbReference>
<dbReference type="PANTHER" id="PTHR43150">
    <property type="entry name" value="HYPERKINETIC, ISOFORM M"/>
    <property type="match status" value="1"/>
</dbReference>
<dbReference type="Proteomes" id="UP000594059">
    <property type="component" value="Chromosome"/>
</dbReference>
<evidence type="ECO:0000313" key="6">
    <source>
        <dbReference type="Proteomes" id="UP000594059"/>
    </source>
</evidence>
<feature type="domain" description="NADP-dependent oxidoreductase" evidence="4">
    <location>
        <begin position="16"/>
        <end position="306"/>
    </location>
</feature>
<dbReference type="AlphaFoldDB" id="A0A7S6UFK5"/>
<sequence length="323" mass="35971">MQYRRLGSSGLQLSALSFGAWVTFGGQVGRTTARELIAAAWDNGINFFDNAEGYGHGAAESLMGDVIADLRLPRDGYCVSSKVFFGATEEPRPTQRGLSRKHVTDACHAALRRLRVDYLDLYYCHRPDPDTPVEETVWAMDALVRQGKVLYWGTSEWSVGQIREAHKVARQNHLVAPTMEQPQYNLLHRERVELEYAPLYAEYGMGATVWSPLASGLLTGKYNDGIPEHSRLADPSIGWLRGMVIGDPEQRRLERAREFTALAGEFGVAPAPLAIAWCLRNPHVSSVILGATRVDQLLQNLQALDILETLEEACWHKVRVVAS</sequence>